<sequence>MFNSQKPLFSKPVLAGIMIFSTLAIWALNSTAPKPISYPKMAIETWQTDSGIPVVWLTQDDWKGSNKLNIALSFNAPDHNPALTDATLSMMLDDPLPLISSTINQRLSPLTASVSSGYNHEGQTLYITANSTTSFLKPTLNILTQWLTHPMFKALSFYRWQRINDPDLSALFTMQQALFLPVSRSTETPAEKSYAQLKKQVTREQVTDYYHQLTQHVSRITLVGNMDKATKQAVIASLNRITQHFRRTPSLPPLSFKVNPHSHVLGKEEAQQGLTQQGIALRPLRSVQDWISLQLWGANIIDTLNKQNTTQYAQLNFILSPRLPWAWWRVQHSQETKTLPLAHMKDAINTETLPSVTENKHFNPLFTSFQQQLNKRSHSPDWWIKMATEVTPPNSALTPSDFAKHYQNAIDTFTQKNYQAALKYLFITSSYQENQVTP</sequence>
<evidence type="ECO:0008006" key="4">
    <source>
        <dbReference type="Google" id="ProtNLM"/>
    </source>
</evidence>
<reference evidence="2 3" key="1">
    <citation type="submission" date="2016-06" db="EMBL/GenBank/DDBJ databases">
        <authorList>
            <person name="Kjaerup R.B."/>
            <person name="Dalgaard T.S."/>
            <person name="Juul-Madsen H.R."/>
        </authorList>
    </citation>
    <scope>NUCLEOTIDE SEQUENCE [LARGE SCALE GENOMIC DNA]</scope>
    <source>
        <strain evidence="2 3">CECT 8886</strain>
    </source>
</reference>
<dbReference type="Gene3D" id="3.30.830.10">
    <property type="entry name" value="Metalloenzyme, LuxS/M16 peptidase-like"/>
    <property type="match status" value="1"/>
</dbReference>
<gene>
    <name evidence="2" type="ORF">MSP8886_00026</name>
</gene>
<name>A0A1A8T182_9GAMM</name>
<accession>A0A1A8T182</accession>
<dbReference type="EMBL" id="FLOB01000001">
    <property type="protein sequence ID" value="SBS24599.1"/>
    <property type="molecule type" value="Genomic_DNA"/>
</dbReference>
<evidence type="ECO:0000313" key="2">
    <source>
        <dbReference type="EMBL" id="SBS24599.1"/>
    </source>
</evidence>
<dbReference type="Proteomes" id="UP000092544">
    <property type="component" value="Unassembled WGS sequence"/>
</dbReference>
<dbReference type="OrthoDB" id="6104154at2"/>
<dbReference type="STRING" id="1792290.MSP8886_00026"/>
<protein>
    <recommendedName>
        <fullName evidence="4">Peptidase M16 inactive domain protein</fullName>
    </recommendedName>
</protein>
<dbReference type="SUPFAM" id="SSF63411">
    <property type="entry name" value="LuxS/MPP-like metallohydrolase"/>
    <property type="match status" value="1"/>
</dbReference>
<dbReference type="GO" id="GO:0046872">
    <property type="term" value="F:metal ion binding"/>
    <property type="evidence" value="ECO:0007669"/>
    <property type="project" value="InterPro"/>
</dbReference>
<feature type="transmembrane region" description="Helical" evidence="1">
    <location>
        <begin position="12"/>
        <end position="29"/>
    </location>
</feature>
<dbReference type="AlphaFoldDB" id="A0A1A8T182"/>
<evidence type="ECO:0000256" key="1">
    <source>
        <dbReference type="SAM" id="Phobius"/>
    </source>
</evidence>
<keyword evidence="1" id="KW-1133">Transmembrane helix</keyword>
<dbReference type="RefSeq" id="WP_067011503.1">
    <property type="nucleotide sequence ID" value="NZ_FLOB01000001.1"/>
</dbReference>
<keyword evidence="1" id="KW-0472">Membrane</keyword>
<keyword evidence="3" id="KW-1185">Reference proteome</keyword>
<organism evidence="2 3">
    <name type="scientific">Marinomonas spartinae</name>
    <dbReference type="NCBI Taxonomy" id="1792290"/>
    <lineage>
        <taxon>Bacteria</taxon>
        <taxon>Pseudomonadati</taxon>
        <taxon>Pseudomonadota</taxon>
        <taxon>Gammaproteobacteria</taxon>
        <taxon>Oceanospirillales</taxon>
        <taxon>Oceanospirillaceae</taxon>
        <taxon>Marinomonas</taxon>
    </lineage>
</organism>
<keyword evidence="1" id="KW-0812">Transmembrane</keyword>
<proteinExistence type="predicted"/>
<evidence type="ECO:0000313" key="3">
    <source>
        <dbReference type="Proteomes" id="UP000092544"/>
    </source>
</evidence>
<dbReference type="InterPro" id="IPR011249">
    <property type="entry name" value="Metalloenz_LuxS/M16"/>
</dbReference>